<dbReference type="Proteomes" id="UP000646844">
    <property type="component" value="Unassembled WGS sequence"/>
</dbReference>
<dbReference type="AlphaFoldDB" id="A0A832TRQ6"/>
<accession>A0A832TRQ6</accession>
<dbReference type="Gene3D" id="1.10.1240.50">
    <property type="match status" value="1"/>
</dbReference>
<comment type="caution">
    <text evidence="6">The sequence shown here is derived from an EMBL/GenBank/DDBJ whole genome shotgun (WGS) entry which is preliminary data.</text>
</comment>
<dbReference type="Gene3D" id="1.10.10.10">
    <property type="entry name" value="Winged helix-like DNA-binding domain superfamily/Winged helix DNA-binding domain"/>
    <property type="match status" value="1"/>
</dbReference>
<organism evidence="6 7">
    <name type="scientific">Sulfurisphaera tokodaii</name>
    <dbReference type="NCBI Taxonomy" id="111955"/>
    <lineage>
        <taxon>Archaea</taxon>
        <taxon>Thermoproteota</taxon>
        <taxon>Thermoprotei</taxon>
        <taxon>Sulfolobales</taxon>
        <taxon>Sulfolobaceae</taxon>
        <taxon>Sulfurisphaera</taxon>
    </lineage>
</organism>
<keyword evidence="1" id="KW-0547">Nucleotide-binding</keyword>
<dbReference type="InterPro" id="IPR024966">
    <property type="entry name" value="Primase_helical_domain"/>
</dbReference>
<dbReference type="SUPFAM" id="SSF56747">
    <property type="entry name" value="Prim-pol domain"/>
    <property type="match status" value="1"/>
</dbReference>
<dbReference type="InterPro" id="IPR014818">
    <property type="entry name" value="Phage/plasmid_primase_P4_C"/>
</dbReference>
<evidence type="ECO:0000313" key="7">
    <source>
        <dbReference type="Proteomes" id="UP000646844"/>
    </source>
</evidence>
<dbReference type="InterPro" id="IPR006500">
    <property type="entry name" value="Helicase_put_C_phage/plasmid"/>
</dbReference>
<dbReference type="Pfam" id="PF08706">
    <property type="entry name" value="D5_N"/>
    <property type="match status" value="1"/>
</dbReference>
<reference evidence="6" key="1">
    <citation type="journal article" date="2020" name="bioRxiv">
        <title>A rank-normalized archaeal taxonomy based on genome phylogeny resolves widespread incomplete and uneven classifications.</title>
        <authorList>
            <person name="Rinke C."/>
            <person name="Chuvochina M."/>
            <person name="Mussig A.J."/>
            <person name="Chaumeil P.-A."/>
            <person name="Waite D.W."/>
            <person name="Whitman W.B."/>
            <person name="Parks D.H."/>
            <person name="Hugenholtz P."/>
        </authorList>
    </citation>
    <scope>NUCLEOTIDE SEQUENCE</scope>
    <source>
        <strain evidence="6">UBA8838</strain>
    </source>
</reference>
<evidence type="ECO:0000259" key="5">
    <source>
        <dbReference type="PROSITE" id="PS51206"/>
    </source>
</evidence>
<keyword evidence="4" id="KW-0067">ATP-binding</keyword>
<dbReference type="Pfam" id="PF13010">
    <property type="entry name" value="pRN1_helical"/>
    <property type="match status" value="1"/>
</dbReference>
<dbReference type="Gene3D" id="3.40.50.300">
    <property type="entry name" value="P-loop containing nucleotide triphosphate hydrolases"/>
    <property type="match status" value="1"/>
</dbReference>
<evidence type="ECO:0000313" key="6">
    <source>
        <dbReference type="EMBL" id="HII75014.1"/>
    </source>
</evidence>
<evidence type="ECO:0000256" key="2">
    <source>
        <dbReference type="ARBA" id="ARBA00022801"/>
    </source>
</evidence>
<dbReference type="Gene3D" id="3.30.2250.10">
    <property type="entry name" value="Bifunctional DNA primase/polymerase domain"/>
    <property type="match status" value="1"/>
</dbReference>
<keyword evidence="3" id="KW-0347">Helicase</keyword>
<dbReference type="GO" id="GO:0005524">
    <property type="term" value="F:ATP binding"/>
    <property type="evidence" value="ECO:0007669"/>
    <property type="project" value="UniProtKB-KW"/>
</dbReference>
<dbReference type="InterPro" id="IPR015330">
    <property type="entry name" value="DNA_primase/pol_bifunc_N"/>
</dbReference>
<dbReference type="CDD" id="cd04859">
    <property type="entry name" value="Prim_Pol"/>
    <property type="match status" value="1"/>
</dbReference>
<keyword evidence="2" id="KW-0378">Hydrolase</keyword>
<protein>
    <submittedName>
        <fullName evidence="6">DNA primase</fullName>
    </submittedName>
</protein>
<sequence length="862" mass="100868">MDRVEWAKWFIQHGFVVIPLNKDDKRPAIEWKEYQDRKPTDEEYQKFLKMIEEGHNYAVLGGHNNLVILDFEDKELLKAWIGEDELTKLCKNTLCVNTVHGGIHIYVTADEIPPQKFNPAFIKDGKGIADLQSFRSYVVGPESCVNHKTCSTDKCPWKGQDYTTCYTSINNNEIRKADLKGILNFLIEKGKKIGIEPSRGVIEWLGDRKEELKAEDKHYEEFIAELKKKNKFKSVEEAKNKICGKLKHSSLEYKVICEGKTYADVGIDRSRGDFRVIKTSLYHGLRDPDLILQVLPEDSKAKNNEKWDSRKYFLITLKNAWSVVSKYLEAKNISKEDKSKAKQIVIEAIAEEITREHRLVTFKGKDQAKEYVIGLFRFSKKKGIYEPFDVTIEKIINDKLEEYRDFPLGSDKTRVVKNIKDEIMRRTLRPLVKEPMRIAFRNGTLEWNDKDITWYDTKERTSRVYAFHYIPWSVKIDEIIKFERKEIKVQDIENLARGVCPKSLETFKSWVDDKWILLFEVIGYTLYPRYDFNKAVLLVGNGSNGKSTFLNLLLKILGKNNVSAVPLKRIIDGDKFASIELYHKLANISSELFAFKITNTDTFKKLTGEDYIEGQKKFRDPIYFINYAKLINSTNELPVVKDQTYGFWRRWLVIEFPHQFDPDPTFFDRTFSKDEIEGIITVSILAFARVIQQKKFDFEDSSADIKEKWERASDTVYAFIKDLIESGKVEYDPKNGNLFVSKKKLYSMYTEWCNENEKKPEPQSTFTKRLESRFRIVKQRKRIGGERDWCYVGIKLKEDSTGGNDSVGVSNSLIELYSQYKGKVRSMKDLQDELGLRAFELLDWCEKRNLCRWIDEEHMEFN</sequence>
<gene>
    <name evidence="6" type="ORF">HA332_11740</name>
</gene>
<dbReference type="InterPro" id="IPR036388">
    <property type="entry name" value="WH-like_DNA-bd_sf"/>
</dbReference>
<dbReference type="NCBIfam" id="TIGR01613">
    <property type="entry name" value="primase_Cterm"/>
    <property type="match status" value="1"/>
</dbReference>
<dbReference type="InterPro" id="IPR014015">
    <property type="entry name" value="Helicase_SF3_DNA-vir"/>
</dbReference>
<dbReference type="EMBL" id="DUJO01000051">
    <property type="protein sequence ID" value="HII75014.1"/>
    <property type="molecule type" value="Genomic_DNA"/>
</dbReference>
<dbReference type="Pfam" id="PF19263">
    <property type="entry name" value="DUF5906"/>
    <property type="match status" value="1"/>
</dbReference>
<evidence type="ECO:0000256" key="4">
    <source>
        <dbReference type="ARBA" id="ARBA00022840"/>
    </source>
</evidence>
<name>A0A832TRQ6_9CREN</name>
<dbReference type="GO" id="GO:0004386">
    <property type="term" value="F:helicase activity"/>
    <property type="evidence" value="ECO:0007669"/>
    <property type="project" value="UniProtKB-KW"/>
</dbReference>
<dbReference type="InterPro" id="IPR036390">
    <property type="entry name" value="WH_DNA-bd_sf"/>
</dbReference>
<dbReference type="Pfam" id="PF03288">
    <property type="entry name" value="Pox_D5"/>
    <property type="match status" value="1"/>
</dbReference>
<dbReference type="SUPFAM" id="SSF46785">
    <property type="entry name" value="Winged helix' DNA-binding domain"/>
    <property type="match status" value="1"/>
</dbReference>
<dbReference type="Gene3D" id="2.20.25.130">
    <property type="entry name" value="Zinc stem-like domain"/>
    <property type="match status" value="1"/>
</dbReference>
<dbReference type="InterPro" id="IPR045455">
    <property type="entry name" value="NrS-1_pol-like_helicase"/>
</dbReference>
<dbReference type="Pfam" id="PF09250">
    <property type="entry name" value="Prim-Pol"/>
    <property type="match status" value="1"/>
</dbReference>
<feature type="domain" description="SF3 helicase" evidence="5">
    <location>
        <begin position="513"/>
        <end position="669"/>
    </location>
</feature>
<dbReference type="SMART" id="SM00943">
    <property type="entry name" value="Prim-Pol"/>
    <property type="match status" value="1"/>
</dbReference>
<dbReference type="SUPFAM" id="SSF52540">
    <property type="entry name" value="P-loop containing nucleoside triphosphate hydrolases"/>
    <property type="match status" value="1"/>
</dbReference>
<dbReference type="PANTHER" id="PTHR35372">
    <property type="entry name" value="ATP BINDING PROTEIN-RELATED"/>
    <property type="match status" value="1"/>
</dbReference>
<dbReference type="InterPro" id="IPR027417">
    <property type="entry name" value="P-loop_NTPase"/>
</dbReference>
<dbReference type="RefSeq" id="WP_010978270.1">
    <property type="nucleotide sequence ID" value="NZ_BAABQO010000002.1"/>
</dbReference>
<dbReference type="PROSITE" id="PS51206">
    <property type="entry name" value="SF3_HELICASE_1"/>
    <property type="match status" value="1"/>
</dbReference>
<dbReference type="InterPro" id="IPR051620">
    <property type="entry name" value="ORF904-like_C"/>
</dbReference>
<evidence type="ECO:0000256" key="3">
    <source>
        <dbReference type="ARBA" id="ARBA00022806"/>
    </source>
</evidence>
<dbReference type="GeneID" id="1458224"/>
<dbReference type="PANTHER" id="PTHR35372:SF2">
    <property type="entry name" value="SF3 HELICASE DOMAIN-CONTAINING PROTEIN"/>
    <property type="match status" value="1"/>
</dbReference>
<evidence type="ECO:0000256" key="1">
    <source>
        <dbReference type="ARBA" id="ARBA00022741"/>
    </source>
</evidence>
<dbReference type="Gene3D" id="3.30.720.160">
    <property type="entry name" value="Bifunctional DNA primase/polymerase, N-terminal"/>
    <property type="match status" value="1"/>
</dbReference>
<dbReference type="InterPro" id="IPR004968">
    <property type="entry name" value="DNA_primase/NTPase_C"/>
</dbReference>
<proteinExistence type="predicted"/>
<dbReference type="GO" id="GO:0016787">
    <property type="term" value="F:hydrolase activity"/>
    <property type="evidence" value="ECO:0007669"/>
    <property type="project" value="UniProtKB-KW"/>
</dbReference>
<dbReference type="SMART" id="SM00885">
    <property type="entry name" value="D5_N"/>
    <property type="match status" value="1"/>
</dbReference>